<dbReference type="EMBL" id="BARW01000118">
    <property type="protein sequence ID" value="GAI59838.1"/>
    <property type="molecule type" value="Genomic_DNA"/>
</dbReference>
<protein>
    <submittedName>
        <fullName evidence="1">Uncharacterized protein</fullName>
    </submittedName>
</protein>
<sequence length="248" mass="29179">MQVFYLNRAGRRRFIKKVITALKTLGYCRGIVFIHFFGDDPTKYAFHLHILVDGEWLDPEPLDELCRKIRRMIYPRWVLRKWGDKLAVNYHYKPTQGQVYQALEYNSRPTFTLFDGNEWLDASIAGERKVRRWGKWDEEPKWHLDESEKKVHNLVALQKGKCPVCGEPIKWDKGVTPFAQVQAEVDTELAPGYLLLSTERAPPKGRLDLSNLIELPDGDYRKHSNACRKEIDRHRELISRRHDYDEAS</sequence>
<gene>
    <name evidence="1" type="ORF">S12H4_00776</name>
</gene>
<proteinExistence type="predicted"/>
<organism evidence="1">
    <name type="scientific">marine sediment metagenome</name>
    <dbReference type="NCBI Taxonomy" id="412755"/>
    <lineage>
        <taxon>unclassified sequences</taxon>
        <taxon>metagenomes</taxon>
        <taxon>ecological metagenomes</taxon>
    </lineage>
</organism>
<name>X1PVD8_9ZZZZ</name>
<dbReference type="AlphaFoldDB" id="X1PVD8"/>
<comment type="caution">
    <text evidence="1">The sequence shown here is derived from an EMBL/GenBank/DDBJ whole genome shotgun (WGS) entry which is preliminary data.</text>
</comment>
<evidence type="ECO:0000313" key="1">
    <source>
        <dbReference type="EMBL" id="GAI59838.1"/>
    </source>
</evidence>
<accession>X1PVD8</accession>
<reference evidence="1" key="1">
    <citation type="journal article" date="2014" name="Front. Microbiol.">
        <title>High frequency of phylogenetically diverse reductive dehalogenase-homologous genes in deep subseafloor sedimentary metagenomes.</title>
        <authorList>
            <person name="Kawai M."/>
            <person name="Futagami T."/>
            <person name="Toyoda A."/>
            <person name="Takaki Y."/>
            <person name="Nishi S."/>
            <person name="Hori S."/>
            <person name="Arai W."/>
            <person name="Tsubouchi T."/>
            <person name="Morono Y."/>
            <person name="Uchiyama I."/>
            <person name="Ito T."/>
            <person name="Fujiyama A."/>
            <person name="Inagaki F."/>
            <person name="Takami H."/>
        </authorList>
    </citation>
    <scope>NUCLEOTIDE SEQUENCE</scope>
    <source>
        <strain evidence="1">Expedition CK06-06</strain>
    </source>
</reference>